<accession>A0A1G9UCG9</accession>
<protein>
    <submittedName>
        <fullName evidence="1">Uncharacterized protein</fullName>
    </submittedName>
</protein>
<dbReference type="EMBL" id="FNHS01000002">
    <property type="protein sequence ID" value="SDM57255.1"/>
    <property type="molecule type" value="Genomic_DNA"/>
</dbReference>
<keyword evidence="2" id="KW-1185">Reference proteome</keyword>
<organism evidence="1 2">
    <name type="scientific">Methylobacterium phyllostachyos</name>
    <dbReference type="NCBI Taxonomy" id="582672"/>
    <lineage>
        <taxon>Bacteria</taxon>
        <taxon>Pseudomonadati</taxon>
        <taxon>Pseudomonadota</taxon>
        <taxon>Alphaproteobacteria</taxon>
        <taxon>Hyphomicrobiales</taxon>
        <taxon>Methylobacteriaceae</taxon>
        <taxon>Methylobacterium</taxon>
    </lineage>
</organism>
<proteinExistence type="predicted"/>
<reference evidence="2" key="1">
    <citation type="submission" date="2016-10" db="EMBL/GenBank/DDBJ databases">
        <authorList>
            <person name="Varghese N."/>
            <person name="Submissions S."/>
        </authorList>
    </citation>
    <scope>NUCLEOTIDE SEQUENCE [LARGE SCALE GENOMIC DNA]</scope>
    <source>
        <strain evidence="2">BL47</strain>
    </source>
</reference>
<name>A0A1G9UCG9_9HYPH</name>
<evidence type="ECO:0000313" key="1">
    <source>
        <dbReference type="EMBL" id="SDM57255.1"/>
    </source>
</evidence>
<dbReference type="AlphaFoldDB" id="A0A1G9UCG9"/>
<sequence length="88" mass="9358">MTDLKPIADEAATRFAFSLLRSAYLDLAQTLLRIEAEPARELLQGVEHRIAYRLGSLGQGDVEGHLQASALAAAAGQVQAVLRDAQAG</sequence>
<gene>
    <name evidence="1" type="ORF">SAMN05216360_102477</name>
</gene>
<evidence type="ECO:0000313" key="2">
    <source>
        <dbReference type="Proteomes" id="UP000198704"/>
    </source>
</evidence>
<dbReference type="Proteomes" id="UP000198704">
    <property type="component" value="Unassembled WGS sequence"/>
</dbReference>